<feature type="compositionally biased region" description="Basic and acidic residues" evidence="1">
    <location>
        <begin position="134"/>
        <end position="144"/>
    </location>
</feature>
<dbReference type="RefSeq" id="WP_092547291.1">
    <property type="nucleotide sequence ID" value="NZ_BOMJ01000071.1"/>
</dbReference>
<evidence type="ECO:0000313" key="2">
    <source>
        <dbReference type="EMBL" id="SDT67416.1"/>
    </source>
</evidence>
<evidence type="ECO:0008006" key="4">
    <source>
        <dbReference type="Google" id="ProtNLM"/>
    </source>
</evidence>
<accession>A0A1H2CBE2</accession>
<dbReference type="Proteomes" id="UP000198688">
    <property type="component" value="Chromosome I"/>
</dbReference>
<proteinExistence type="predicted"/>
<evidence type="ECO:0000256" key="1">
    <source>
        <dbReference type="SAM" id="MobiDB-lite"/>
    </source>
</evidence>
<dbReference type="AlphaFoldDB" id="A0A1H2CBE2"/>
<dbReference type="EMBL" id="LT629758">
    <property type="protein sequence ID" value="SDT67416.1"/>
    <property type="molecule type" value="Genomic_DNA"/>
</dbReference>
<dbReference type="OrthoDB" id="3291728at2"/>
<gene>
    <name evidence="2" type="ORF">SAMN04489716_5471</name>
</gene>
<organism evidence="2 3">
    <name type="scientific">Actinoplanes derwentensis</name>
    <dbReference type="NCBI Taxonomy" id="113562"/>
    <lineage>
        <taxon>Bacteria</taxon>
        <taxon>Bacillati</taxon>
        <taxon>Actinomycetota</taxon>
        <taxon>Actinomycetes</taxon>
        <taxon>Micromonosporales</taxon>
        <taxon>Micromonosporaceae</taxon>
        <taxon>Actinoplanes</taxon>
    </lineage>
</organism>
<evidence type="ECO:0000313" key="3">
    <source>
        <dbReference type="Proteomes" id="UP000198688"/>
    </source>
</evidence>
<name>A0A1H2CBE2_9ACTN</name>
<sequence length="144" mass="15169">MAAEVTGGDLFHLWRVSEVLLPRVADVFYDANRLLGGSAGDGGSFRVSGPAYPGSSIMTSAIGTAWEDLRAEMQAMMEQVGTTVLDAGQGVRNATQAYLDVDTANANLLRDHLADPRNLDPSDVPSNPPLPGSAEDHGEPYPAS</sequence>
<protein>
    <recommendedName>
        <fullName evidence="4">Excreted virulence factor EspC, type VII ESX diderm</fullName>
    </recommendedName>
</protein>
<keyword evidence="3" id="KW-1185">Reference proteome</keyword>
<dbReference type="STRING" id="113562.SAMN04489716_5471"/>
<feature type="region of interest" description="Disordered" evidence="1">
    <location>
        <begin position="112"/>
        <end position="144"/>
    </location>
</feature>
<reference evidence="2 3" key="1">
    <citation type="submission" date="2016-10" db="EMBL/GenBank/DDBJ databases">
        <authorList>
            <person name="de Groot N.N."/>
        </authorList>
    </citation>
    <scope>NUCLEOTIDE SEQUENCE [LARGE SCALE GENOMIC DNA]</scope>
    <source>
        <strain evidence="2 3">DSM 43941</strain>
    </source>
</reference>